<dbReference type="EMBL" id="CP026995">
    <property type="protein sequence ID" value="QLH07400.1"/>
    <property type="molecule type" value="Genomic_DNA"/>
</dbReference>
<accession>A0A7D5R3W5</accession>
<feature type="domain" description="UspA" evidence="2">
    <location>
        <begin position="12"/>
        <end position="151"/>
    </location>
</feature>
<dbReference type="PRINTS" id="PR01438">
    <property type="entry name" value="UNVRSLSTRESS"/>
</dbReference>
<dbReference type="InterPro" id="IPR006016">
    <property type="entry name" value="UspA"/>
</dbReference>
<keyword evidence="4" id="KW-1185">Reference proteome</keyword>
<dbReference type="InterPro" id="IPR006015">
    <property type="entry name" value="Universal_stress_UspA"/>
</dbReference>
<dbReference type="AlphaFoldDB" id="A0A7D5R3W5"/>
<dbReference type="CDD" id="cd00293">
    <property type="entry name" value="USP-like"/>
    <property type="match status" value="1"/>
</dbReference>
<evidence type="ECO:0000313" key="4">
    <source>
        <dbReference type="Proteomes" id="UP000509478"/>
    </source>
</evidence>
<dbReference type="PANTHER" id="PTHR46268">
    <property type="entry name" value="STRESS RESPONSE PROTEIN NHAX"/>
    <property type="match status" value="1"/>
</dbReference>
<dbReference type="SUPFAM" id="SSF52402">
    <property type="entry name" value="Adenine nucleotide alpha hydrolases-like"/>
    <property type="match status" value="1"/>
</dbReference>
<proteinExistence type="inferred from homology"/>
<organism evidence="3 4">
    <name type="scientific">Nitrosopumilus ureiphilus</name>
    <dbReference type="NCBI Taxonomy" id="1470067"/>
    <lineage>
        <taxon>Archaea</taxon>
        <taxon>Nitrososphaerota</taxon>
        <taxon>Nitrososphaeria</taxon>
        <taxon>Nitrosopumilales</taxon>
        <taxon>Nitrosopumilaceae</taxon>
        <taxon>Nitrosopumilus</taxon>
    </lineage>
</organism>
<evidence type="ECO:0000256" key="1">
    <source>
        <dbReference type="ARBA" id="ARBA00008791"/>
    </source>
</evidence>
<dbReference type="KEGG" id="nue:C5F50_10215"/>
<dbReference type="Proteomes" id="UP000509478">
    <property type="component" value="Chromosome"/>
</dbReference>
<dbReference type="Gene3D" id="3.40.50.620">
    <property type="entry name" value="HUPs"/>
    <property type="match status" value="1"/>
</dbReference>
<dbReference type="PANTHER" id="PTHR46268:SF25">
    <property type="entry name" value="USPA DOMAIN PROTEIN"/>
    <property type="match status" value="1"/>
</dbReference>
<protein>
    <submittedName>
        <fullName evidence="3">Universal stress protein</fullName>
    </submittedName>
</protein>
<sequence>MKHIFCFFMSAEKIMVCLDGSKNSLRGLDAAILFAKQSDAMILGVHSDTSFSAFSAVRTPILPEEKWTNEVRELIHVAKKKVEKNKIKFEGIVIGGHTSGIDLTTFANNPANKIDQIVIGSRGMGFPKELFFGSTSNFVLHKAKAPVTIVK</sequence>
<dbReference type="InterPro" id="IPR014729">
    <property type="entry name" value="Rossmann-like_a/b/a_fold"/>
</dbReference>
<reference evidence="3 4" key="1">
    <citation type="submission" date="2018-02" db="EMBL/GenBank/DDBJ databases">
        <title>Complete genome of Nitrosopumilus ureaphilus PS0.</title>
        <authorList>
            <person name="Qin W."/>
            <person name="Zheng Y."/>
            <person name="Stahl D.A."/>
        </authorList>
    </citation>
    <scope>NUCLEOTIDE SEQUENCE [LARGE SCALE GENOMIC DNA]</scope>
    <source>
        <strain evidence="3 4">PS0</strain>
    </source>
</reference>
<gene>
    <name evidence="3" type="ORF">C5F50_10215</name>
</gene>
<dbReference type="Pfam" id="PF00582">
    <property type="entry name" value="Usp"/>
    <property type="match status" value="1"/>
</dbReference>
<evidence type="ECO:0000259" key="2">
    <source>
        <dbReference type="Pfam" id="PF00582"/>
    </source>
</evidence>
<name>A0A7D5R3W5_9ARCH</name>
<comment type="similarity">
    <text evidence="1">Belongs to the universal stress protein A family.</text>
</comment>
<evidence type="ECO:0000313" key="3">
    <source>
        <dbReference type="EMBL" id="QLH07400.1"/>
    </source>
</evidence>